<dbReference type="Pfam" id="PF13302">
    <property type="entry name" value="Acetyltransf_3"/>
    <property type="match status" value="1"/>
</dbReference>
<evidence type="ECO:0000259" key="1">
    <source>
        <dbReference type="PROSITE" id="PS51186"/>
    </source>
</evidence>
<evidence type="ECO:0000313" key="2">
    <source>
        <dbReference type="EMBL" id="MBC3541058.1"/>
    </source>
</evidence>
<proteinExistence type="predicted"/>
<accession>A0ABR6VW51</accession>
<reference evidence="2 3" key="1">
    <citation type="journal article" date="2019" name="Int. J. Syst. Evol. Microbiol.">
        <title>Rufibacter sediminis sp. nov., isolated from freshwater lake sediment.</title>
        <authorList>
            <person name="Qu J.H."/>
            <person name="Zhang L.J."/>
            <person name="Fu Y.H."/>
            <person name="Li H.F."/>
        </authorList>
    </citation>
    <scope>NUCLEOTIDE SEQUENCE [LARGE SCALE GENOMIC DNA]</scope>
    <source>
        <strain evidence="2 3">H-1</strain>
    </source>
</reference>
<gene>
    <name evidence="2" type="ORF">H7U12_15290</name>
</gene>
<sequence length="183" mass="20746">MTIHLDDDLRLELTAAKHAAALFAAIENNRAHLATFLPWVPFMRSVEEVTAYVNACELRYQQKEEVSFVILLEDVLVGRIGIHHLDLQNRSASIGYWLVNNAEGKGIITRSCKKLITYGFEELGLHRIEIKAAAANLKSQAIPEKLDFTKEGVLRHAEWVNGEFLDLLLYSVLDSEWLETTNL</sequence>
<dbReference type="RefSeq" id="WP_186639545.1">
    <property type="nucleotide sequence ID" value="NZ_JACOAF010000035.1"/>
</dbReference>
<dbReference type="SUPFAM" id="SSF55729">
    <property type="entry name" value="Acyl-CoA N-acyltransferases (Nat)"/>
    <property type="match status" value="1"/>
</dbReference>
<organism evidence="2 3">
    <name type="scientific">Rufibacter sediminis</name>
    <dbReference type="NCBI Taxonomy" id="2762756"/>
    <lineage>
        <taxon>Bacteria</taxon>
        <taxon>Pseudomonadati</taxon>
        <taxon>Bacteroidota</taxon>
        <taxon>Cytophagia</taxon>
        <taxon>Cytophagales</taxon>
        <taxon>Hymenobacteraceae</taxon>
        <taxon>Rufibacter</taxon>
    </lineage>
</organism>
<protein>
    <submittedName>
        <fullName evidence="2">GNAT family N-acetyltransferase</fullName>
    </submittedName>
</protein>
<dbReference type="InterPro" id="IPR051908">
    <property type="entry name" value="Ribosomal_N-acetyltransferase"/>
</dbReference>
<dbReference type="PANTHER" id="PTHR43441:SF12">
    <property type="entry name" value="RIBOSOMAL N-ACETYLTRANSFERASE YDAF-RELATED"/>
    <property type="match status" value="1"/>
</dbReference>
<dbReference type="PROSITE" id="PS51186">
    <property type="entry name" value="GNAT"/>
    <property type="match status" value="1"/>
</dbReference>
<feature type="domain" description="N-acetyltransferase" evidence="1">
    <location>
        <begin position="11"/>
        <end position="171"/>
    </location>
</feature>
<dbReference type="Gene3D" id="3.40.630.30">
    <property type="match status" value="1"/>
</dbReference>
<name>A0ABR6VW51_9BACT</name>
<dbReference type="Proteomes" id="UP000659698">
    <property type="component" value="Unassembled WGS sequence"/>
</dbReference>
<dbReference type="PANTHER" id="PTHR43441">
    <property type="entry name" value="RIBOSOMAL-PROTEIN-SERINE ACETYLTRANSFERASE"/>
    <property type="match status" value="1"/>
</dbReference>
<dbReference type="EMBL" id="JACOAF010000035">
    <property type="protein sequence ID" value="MBC3541058.1"/>
    <property type="molecule type" value="Genomic_DNA"/>
</dbReference>
<evidence type="ECO:0000313" key="3">
    <source>
        <dbReference type="Proteomes" id="UP000659698"/>
    </source>
</evidence>
<dbReference type="InterPro" id="IPR016181">
    <property type="entry name" value="Acyl_CoA_acyltransferase"/>
</dbReference>
<comment type="caution">
    <text evidence="2">The sequence shown here is derived from an EMBL/GenBank/DDBJ whole genome shotgun (WGS) entry which is preliminary data.</text>
</comment>
<dbReference type="InterPro" id="IPR000182">
    <property type="entry name" value="GNAT_dom"/>
</dbReference>
<keyword evidence="3" id="KW-1185">Reference proteome</keyword>